<dbReference type="InterPro" id="IPR025758">
    <property type="entry name" value="Fic/DOC_N"/>
</dbReference>
<dbReference type="PROSITE" id="PS51459">
    <property type="entry name" value="FIDO"/>
    <property type="match status" value="1"/>
</dbReference>
<dbReference type="EMBL" id="UOEF01000015">
    <property type="protein sequence ID" value="VAV87515.1"/>
    <property type="molecule type" value="Genomic_DNA"/>
</dbReference>
<dbReference type="PIRSF" id="PIRSF038925">
    <property type="entry name" value="AMP-prot_trans"/>
    <property type="match status" value="1"/>
</dbReference>
<dbReference type="SUPFAM" id="SSF140931">
    <property type="entry name" value="Fic-like"/>
    <property type="match status" value="1"/>
</dbReference>
<dbReference type="InterPro" id="IPR040198">
    <property type="entry name" value="Fido_containing"/>
</dbReference>
<dbReference type="InterPro" id="IPR026287">
    <property type="entry name" value="SoFic-like"/>
</dbReference>
<organism evidence="2">
    <name type="scientific">hydrothermal vent metagenome</name>
    <dbReference type="NCBI Taxonomy" id="652676"/>
    <lineage>
        <taxon>unclassified sequences</taxon>
        <taxon>metagenomes</taxon>
        <taxon>ecological metagenomes</taxon>
    </lineage>
</organism>
<sequence>MSKKPYIPDDLPVHDINWQEILPLVGEANRSLARYDGMMQTLPNPDVLLSPITAREAVLSSKIEGTQATFDEVLEADAGMILDEGRKGDIEEITNYREAVRLAESALISRSVSLGLVREIHQRLLQGVRGRNKEPGSFRQDQNWIGRPGDAIEQARFIPPSPLILMEKLQNWENYLGLEGQDPVLLTAIAHAQFEILHPFKDGNGRIGRMLIPLILYKRKALSAPMFYMSEYLEANRTEYYDQLLAITETGSWHSWVHFFLHGLIAQAEENLKKVQDIRNHYDEIQQTVVEITHSQFSHAVVDAFFGRPIISGPMFAQMAGFNHRVTANGILKQLEDGNVITKIREGAGRSPAIYALHTLINLMEGKDVFKRKMNQKPNSDQSNQT</sequence>
<protein>
    <submittedName>
        <fullName evidence="2">Fic domain protein, Pden_3305 type</fullName>
    </submittedName>
</protein>
<dbReference type="AlphaFoldDB" id="A0A3B0RVQ8"/>
<evidence type="ECO:0000313" key="2">
    <source>
        <dbReference type="EMBL" id="VAV87515.1"/>
    </source>
</evidence>
<dbReference type="InterPro" id="IPR003812">
    <property type="entry name" value="Fido"/>
</dbReference>
<dbReference type="Pfam" id="PF02661">
    <property type="entry name" value="Fic"/>
    <property type="match status" value="1"/>
</dbReference>
<accession>A0A3B0RVQ8</accession>
<reference evidence="2" key="1">
    <citation type="submission" date="2018-06" db="EMBL/GenBank/DDBJ databases">
        <authorList>
            <person name="Zhirakovskaya E."/>
        </authorList>
    </citation>
    <scope>NUCLEOTIDE SEQUENCE</scope>
</reference>
<dbReference type="InterPro" id="IPR036597">
    <property type="entry name" value="Fido-like_dom_sf"/>
</dbReference>
<name>A0A3B0RVQ8_9ZZZZ</name>
<gene>
    <name evidence="2" type="ORF">MNBD_ALPHA04-908</name>
</gene>
<feature type="domain" description="Fido" evidence="1">
    <location>
        <begin position="112"/>
        <end position="262"/>
    </location>
</feature>
<dbReference type="Gene3D" id="1.10.3290.10">
    <property type="entry name" value="Fido-like domain"/>
    <property type="match status" value="1"/>
</dbReference>
<dbReference type="PANTHER" id="PTHR13504:SF38">
    <property type="entry name" value="FIDO DOMAIN-CONTAINING PROTEIN"/>
    <property type="match status" value="1"/>
</dbReference>
<evidence type="ECO:0000259" key="1">
    <source>
        <dbReference type="PROSITE" id="PS51459"/>
    </source>
</evidence>
<dbReference type="Pfam" id="PF13784">
    <property type="entry name" value="Fic_N"/>
    <property type="match status" value="1"/>
</dbReference>
<proteinExistence type="predicted"/>
<dbReference type="PANTHER" id="PTHR13504">
    <property type="entry name" value="FIDO DOMAIN-CONTAINING PROTEIN DDB_G0283145"/>
    <property type="match status" value="1"/>
</dbReference>